<evidence type="ECO:0000313" key="2">
    <source>
        <dbReference type="EMBL" id="JAE29722.1"/>
    </source>
</evidence>
<feature type="compositionally biased region" description="Basic and acidic residues" evidence="1">
    <location>
        <begin position="42"/>
        <end position="51"/>
    </location>
</feature>
<evidence type="ECO:0000256" key="1">
    <source>
        <dbReference type="SAM" id="MobiDB-lite"/>
    </source>
</evidence>
<protein>
    <submittedName>
        <fullName evidence="2">Uncharacterized protein</fullName>
    </submittedName>
</protein>
<dbReference type="EMBL" id="GBRH01168174">
    <property type="protein sequence ID" value="JAE29722.1"/>
    <property type="molecule type" value="Transcribed_RNA"/>
</dbReference>
<sequence length="63" mass="7235">MKLDVPFPGPKLAFGKQRINKKLTKSQLGWSVKRTRCQKVKEKMHGMERKTHPSLKIHLPAGL</sequence>
<name>A0A0A9GYX9_ARUDO</name>
<feature type="region of interest" description="Disordered" evidence="1">
    <location>
        <begin position="42"/>
        <end position="63"/>
    </location>
</feature>
<proteinExistence type="predicted"/>
<reference evidence="2" key="2">
    <citation type="journal article" date="2015" name="Data Brief">
        <title>Shoot transcriptome of the giant reed, Arundo donax.</title>
        <authorList>
            <person name="Barrero R.A."/>
            <person name="Guerrero F.D."/>
            <person name="Moolhuijzen P."/>
            <person name="Goolsby J.A."/>
            <person name="Tidwell J."/>
            <person name="Bellgard S.E."/>
            <person name="Bellgard M.I."/>
        </authorList>
    </citation>
    <scope>NUCLEOTIDE SEQUENCE</scope>
    <source>
        <tissue evidence="2">Shoot tissue taken approximately 20 cm above the soil surface</tissue>
    </source>
</reference>
<dbReference type="AlphaFoldDB" id="A0A0A9GYX9"/>
<reference evidence="2" key="1">
    <citation type="submission" date="2014-09" db="EMBL/GenBank/DDBJ databases">
        <authorList>
            <person name="Magalhaes I.L.F."/>
            <person name="Oliveira U."/>
            <person name="Santos F.R."/>
            <person name="Vidigal T.H.D.A."/>
            <person name="Brescovit A.D."/>
            <person name="Santos A.J."/>
        </authorList>
    </citation>
    <scope>NUCLEOTIDE SEQUENCE</scope>
    <source>
        <tissue evidence="2">Shoot tissue taken approximately 20 cm above the soil surface</tissue>
    </source>
</reference>
<accession>A0A0A9GYX9</accession>
<organism evidence="2">
    <name type="scientific">Arundo donax</name>
    <name type="common">Giant reed</name>
    <name type="synonym">Donax arundinaceus</name>
    <dbReference type="NCBI Taxonomy" id="35708"/>
    <lineage>
        <taxon>Eukaryota</taxon>
        <taxon>Viridiplantae</taxon>
        <taxon>Streptophyta</taxon>
        <taxon>Embryophyta</taxon>
        <taxon>Tracheophyta</taxon>
        <taxon>Spermatophyta</taxon>
        <taxon>Magnoliopsida</taxon>
        <taxon>Liliopsida</taxon>
        <taxon>Poales</taxon>
        <taxon>Poaceae</taxon>
        <taxon>PACMAD clade</taxon>
        <taxon>Arundinoideae</taxon>
        <taxon>Arundineae</taxon>
        <taxon>Arundo</taxon>
    </lineage>
</organism>